<feature type="transmembrane region" description="Helical" evidence="11">
    <location>
        <begin position="56"/>
        <end position="78"/>
    </location>
</feature>
<proteinExistence type="inferred from homology"/>
<evidence type="ECO:0000256" key="4">
    <source>
        <dbReference type="ARBA" id="ARBA00022679"/>
    </source>
</evidence>
<evidence type="ECO:0000256" key="3">
    <source>
        <dbReference type="ARBA" id="ARBA00022516"/>
    </source>
</evidence>
<dbReference type="OrthoDB" id="264532at2759"/>
<keyword evidence="8" id="KW-0443">Lipid metabolism</keyword>
<keyword evidence="10" id="KW-0012">Acyltransferase</keyword>
<dbReference type="AlphaFoldDB" id="A0A250XI88"/>
<comment type="subcellular location">
    <subcellularLocation>
        <location evidence="1 11">Endoplasmic reticulum membrane</location>
        <topology evidence="1 11">Multi-pass membrane protein</topology>
    </subcellularLocation>
</comment>
<comment type="caution">
    <text evidence="12">The sequence shown here is derived from an EMBL/GenBank/DDBJ whole genome shotgun (WGS) entry which is preliminary data.</text>
</comment>
<evidence type="ECO:0000256" key="1">
    <source>
        <dbReference type="ARBA" id="ARBA00004477"/>
    </source>
</evidence>
<evidence type="ECO:0000256" key="8">
    <source>
        <dbReference type="ARBA" id="ARBA00023098"/>
    </source>
</evidence>
<dbReference type="EMBL" id="BEGY01000086">
    <property type="protein sequence ID" value="GAX82788.1"/>
    <property type="molecule type" value="Genomic_DNA"/>
</dbReference>
<keyword evidence="7 11" id="KW-1133">Transmembrane helix</keyword>
<keyword evidence="4 11" id="KW-0808">Transferase</keyword>
<keyword evidence="9 11" id="KW-0472">Membrane</keyword>
<evidence type="ECO:0000313" key="12">
    <source>
        <dbReference type="EMBL" id="GAX82788.1"/>
    </source>
</evidence>
<protein>
    <recommendedName>
        <fullName evidence="11">Acyltransferase</fullName>
        <ecNumber evidence="11">2.3.1.-</ecNumber>
    </recommendedName>
</protein>
<dbReference type="GO" id="GO:0019432">
    <property type="term" value="P:triglyceride biosynthetic process"/>
    <property type="evidence" value="ECO:0007669"/>
    <property type="project" value="TreeGrafter"/>
</dbReference>
<evidence type="ECO:0000256" key="7">
    <source>
        <dbReference type="ARBA" id="ARBA00022989"/>
    </source>
</evidence>
<keyword evidence="6 11" id="KW-0256">Endoplasmic reticulum</keyword>
<dbReference type="STRING" id="1157962.A0A250XI88"/>
<evidence type="ECO:0000256" key="2">
    <source>
        <dbReference type="ARBA" id="ARBA00005420"/>
    </source>
</evidence>
<dbReference type="GO" id="GO:0004144">
    <property type="term" value="F:diacylglycerol O-acyltransferase activity"/>
    <property type="evidence" value="ECO:0007669"/>
    <property type="project" value="TreeGrafter"/>
</dbReference>
<dbReference type="Proteomes" id="UP000232323">
    <property type="component" value="Unassembled WGS sequence"/>
</dbReference>
<keyword evidence="5 11" id="KW-0812">Transmembrane</keyword>
<dbReference type="GO" id="GO:0005789">
    <property type="term" value="C:endoplasmic reticulum membrane"/>
    <property type="evidence" value="ECO:0007669"/>
    <property type="project" value="UniProtKB-SubCell"/>
</dbReference>
<evidence type="ECO:0000313" key="13">
    <source>
        <dbReference type="Proteomes" id="UP000232323"/>
    </source>
</evidence>
<name>A0A250XI88_9CHLO</name>
<keyword evidence="3" id="KW-0444">Lipid biosynthesis</keyword>
<dbReference type="PANTHER" id="PTHR12317:SF63">
    <property type="entry name" value="DIACYLGLYCEROL O-ACYLTRANSFERASE 2"/>
    <property type="match status" value="1"/>
</dbReference>
<evidence type="ECO:0000256" key="9">
    <source>
        <dbReference type="ARBA" id="ARBA00023136"/>
    </source>
</evidence>
<evidence type="ECO:0000256" key="6">
    <source>
        <dbReference type="ARBA" id="ARBA00022824"/>
    </source>
</evidence>
<dbReference type="SUPFAM" id="SSF69593">
    <property type="entry name" value="Glycerol-3-phosphate (1)-acyltransferase"/>
    <property type="match status" value="1"/>
</dbReference>
<dbReference type="InterPro" id="IPR007130">
    <property type="entry name" value="DAGAT"/>
</dbReference>
<dbReference type="EC" id="2.3.1.-" evidence="11"/>
<gene>
    <name evidence="12" type="ORF">CEUSTIGMA_g10214.t1</name>
</gene>
<dbReference type="PANTHER" id="PTHR12317">
    <property type="entry name" value="DIACYLGLYCEROL O-ACYLTRANSFERASE"/>
    <property type="match status" value="1"/>
</dbReference>
<reference evidence="12 13" key="1">
    <citation type="submission" date="2017-08" db="EMBL/GenBank/DDBJ databases">
        <title>Acidophilic green algal genome provides insights into adaptation to an acidic environment.</title>
        <authorList>
            <person name="Hirooka S."/>
            <person name="Hirose Y."/>
            <person name="Kanesaki Y."/>
            <person name="Higuchi S."/>
            <person name="Fujiwara T."/>
            <person name="Onuma R."/>
            <person name="Era A."/>
            <person name="Ohbayashi R."/>
            <person name="Uzuka A."/>
            <person name="Nozaki H."/>
            <person name="Yoshikawa H."/>
            <person name="Miyagishima S.Y."/>
        </authorList>
    </citation>
    <scope>NUCLEOTIDE SEQUENCE [LARGE SCALE GENOMIC DNA]</scope>
    <source>
        <strain evidence="12 13">NIES-2499</strain>
    </source>
</reference>
<accession>A0A250XI88</accession>
<evidence type="ECO:0000256" key="11">
    <source>
        <dbReference type="RuleBase" id="RU367023"/>
    </source>
</evidence>
<comment type="similarity">
    <text evidence="2 11">Belongs to the diacylglycerol acyltransferase family.</text>
</comment>
<dbReference type="Pfam" id="PF03982">
    <property type="entry name" value="DAGAT"/>
    <property type="match status" value="1"/>
</dbReference>
<sequence>MVEFKIGERIYEGLQPGQKQHFLNALVAMVTLTIYVGWMNFFLLLCISAFFSRTALYIVIALLSTLALPARPVLWPWFNRLWVFKTWREYFRYSFLFEEKLERGKKYVLAEFPHGSFPIGPIVAGTLVQTMFPDDPVYSVAASSVFYIPLWRHFISWIGSLPATKENFKKLLHKGSLAVVVGGIAEMYMLDPRKERIKLKGRKGFAKIAVEEKADGIVPVYYFGNSRCLEFGPQWLSDMSRKLRVSLGYLHGRWGLPLPRAVPIYLVHGKPVPVPKVDKSDKIEFEKAVDQLHDAFMLELQSLYDRHKGEYGWSERPLSIE</sequence>
<evidence type="ECO:0000256" key="5">
    <source>
        <dbReference type="ARBA" id="ARBA00022692"/>
    </source>
</evidence>
<feature type="transmembrane region" description="Helical" evidence="11">
    <location>
        <begin position="21"/>
        <end position="50"/>
    </location>
</feature>
<organism evidence="12 13">
    <name type="scientific">Chlamydomonas eustigma</name>
    <dbReference type="NCBI Taxonomy" id="1157962"/>
    <lineage>
        <taxon>Eukaryota</taxon>
        <taxon>Viridiplantae</taxon>
        <taxon>Chlorophyta</taxon>
        <taxon>core chlorophytes</taxon>
        <taxon>Chlorophyceae</taxon>
        <taxon>CS clade</taxon>
        <taxon>Chlamydomonadales</taxon>
        <taxon>Chlamydomonadaceae</taxon>
        <taxon>Chlamydomonas</taxon>
    </lineage>
</organism>
<dbReference type="CDD" id="cd07987">
    <property type="entry name" value="LPLAT_MGAT-like"/>
    <property type="match status" value="1"/>
</dbReference>
<evidence type="ECO:0000256" key="10">
    <source>
        <dbReference type="ARBA" id="ARBA00023315"/>
    </source>
</evidence>
<keyword evidence="13" id="KW-1185">Reference proteome</keyword>